<dbReference type="EMBL" id="CP075148">
    <property type="protein sequence ID" value="UTX42585.1"/>
    <property type="molecule type" value="Genomic_DNA"/>
</dbReference>
<evidence type="ECO:0000313" key="1">
    <source>
        <dbReference type="EMBL" id="UTX42585.1"/>
    </source>
</evidence>
<reference evidence="1" key="1">
    <citation type="submission" date="2021-05" db="EMBL/GenBank/DDBJ databases">
        <title>Encephalitozoon hellem ATCC 50604 Complete Genome.</title>
        <authorList>
            <person name="Mascarenhas dos Santos A.C."/>
            <person name="Julian A.T."/>
            <person name="Pombert J.-F."/>
        </authorList>
    </citation>
    <scope>NUCLEOTIDE SEQUENCE</scope>
    <source>
        <strain evidence="1">ATCC 50604</strain>
    </source>
</reference>
<gene>
    <name evidence="1" type="ORF">GPU96_02g02970</name>
</gene>
<name>A0A9Q9C329_ENCHE</name>
<proteinExistence type="predicted"/>
<organism evidence="1 2">
    <name type="scientific">Encephalitozoon hellem</name>
    <name type="common">Microsporidian parasite</name>
    <dbReference type="NCBI Taxonomy" id="27973"/>
    <lineage>
        <taxon>Eukaryota</taxon>
        <taxon>Fungi</taxon>
        <taxon>Fungi incertae sedis</taxon>
        <taxon>Microsporidia</taxon>
        <taxon>Unikaryonidae</taxon>
        <taxon>Encephalitozoon</taxon>
    </lineage>
</organism>
<dbReference type="Gene3D" id="1.25.10.10">
    <property type="entry name" value="Leucine-rich Repeat Variant"/>
    <property type="match status" value="1"/>
</dbReference>
<dbReference type="InterPro" id="IPR011989">
    <property type="entry name" value="ARM-like"/>
</dbReference>
<accession>A0A9Q9C329</accession>
<sequence>MEHLLNDILQNPRGPSVGYIEERLDGVDGQREFIELLRSGNGIAFTYMKTRCKEWIENPKRVDMIHNSHDVLFSLIFRSSEQNFGILCFFFETLYLYGAAWDGLVRDLCASSNERSLRVLNHMFNKYRVCPRSDALYGEIIGNIELCQDIFKKAYFESLSEDENILGMFHSLVFQDIHPFFENNADKFIGSFCKLLRKNVLQKDVCEIFNLFVTKYPECVDMTRILGVVLTTITEFDYLKYSVLLNIVKRKSYPVLSKFSAALANAIKLGAYVTENEIEEMSEDVLLYSRNLLKGYDVNRGIIIEMIGHLKKVFGDGWERALIDDEAATPMDEERLIFLCMALRMRFEQAVSRCISTIRNSKSIGYLGVISFRYLLSVDSQAIIDPEYISRGNPASFLAMAYLSKCVEGCESLASLESYSAKYAEGDRMACEKIGGIECCTKIINQLMAFLEGSIEDEFSSQLIQRMIRINPSLVSPGVVRFIDGFVWKNVRNINSPQAYVYLLDVQGLVFLKTGDNAWALNLVQTVLSEEIFEIYSSSLFLLAVVVLHSSGDFSSVVEIIRQENLWKTKELLPSMVCLTISLFKTGYCSKEQVDYIVRYLSEISIHHAYVLLSSTAVSGNYIEWIKGENVEEEFILATALRCRGLIDTEMYKGIYAKSLQYFRENFITKRNARRVLRGLKRGAEDFGENEAYEVMERNKHNIGYENIPFSVAVAFEL</sequence>
<dbReference type="InterPro" id="IPR016024">
    <property type="entry name" value="ARM-type_fold"/>
</dbReference>
<dbReference type="SUPFAM" id="SSF48371">
    <property type="entry name" value="ARM repeat"/>
    <property type="match status" value="1"/>
</dbReference>
<dbReference type="AlphaFoldDB" id="A0A9Q9C329"/>
<dbReference type="Proteomes" id="UP001059546">
    <property type="component" value="Chromosome II"/>
</dbReference>
<evidence type="ECO:0000313" key="2">
    <source>
        <dbReference type="Proteomes" id="UP001059546"/>
    </source>
</evidence>
<protein>
    <submittedName>
        <fullName evidence="1">CSE chromosome segregation protein</fullName>
    </submittedName>
</protein>